<organism evidence="1 2">
    <name type="scientific">Vallitalea maricola</name>
    <dbReference type="NCBI Taxonomy" id="3074433"/>
    <lineage>
        <taxon>Bacteria</taxon>
        <taxon>Bacillati</taxon>
        <taxon>Bacillota</taxon>
        <taxon>Clostridia</taxon>
        <taxon>Lachnospirales</taxon>
        <taxon>Vallitaleaceae</taxon>
        <taxon>Vallitalea</taxon>
    </lineage>
</organism>
<protein>
    <submittedName>
        <fullName evidence="1">Uroporphyrinogen decarboxylase family protein</fullName>
    </submittedName>
</protein>
<name>A0ACB5UIU7_9FIRM</name>
<accession>A0ACB5UIU7</accession>
<evidence type="ECO:0000313" key="2">
    <source>
        <dbReference type="Proteomes" id="UP001374599"/>
    </source>
</evidence>
<sequence>MNRRENLLSLLKRQGYDEVPVEFLLCPDLEKLFRKKTDYIGDYMEYFNMPWKYVDDMKLIDNDTDKYLKYFDSLKPGSKIDYWGVGHEPGSEAAKHMTYMRNPLKQITSIEELENYPFPDFLSANNDHQKKQVEQIHEAGLAAVGNMQMTIWEASWYIRGMEELMMDMMFEDEKAVYLLDKISEINLIRAKSYVNAGVDILFIGDDIGMQRSIMMSEDLYVTWLKPRLKNLISEVKKINKDLFVFYHSCGFITPFIPHLIDAGVDVLNPIQPECMDFKDIHSEFGDKISFHGTIGTQSTMPFGTPGDVRKEVFRNLEIAGDKGGLLVAPTHLLEPEVPWENIIAYVQACKDFLK</sequence>
<comment type="caution">
    <text evidence="1">The sequence shown here is derived from an EMBL/GenBank/DDBJ whole genome shotgun (WGS) entry which is preliminary data.</text>
</comment>
<gene>
    <name evidence="1" type="ORF">AN2V17_10580</name>
</gene>
<dbReference type="EMBL" id="BTPU01000015">
    <property type="protein sequence ID" value="GMQ61828.1"/>
    <property type="molecule type" value="Genomic_DNA"/>
</dbReference>
<reference evidence="1" key="1">
    <citation type="submission" date="2023-09" db="EMBL/GenBank/DDBJ databases">
        <title>Vallitalea sediminicola and Vallitalea maricola sp. nov., anaerobic bacteria isolated from marine sediment.</title>
        <authorList>
            <person name="Hirano S."/>
            <person name="Maeda A."/>
            <person name="Terahara T."/>
            <person name="Mori K."/>
            <person name="Hamada M."/>
            <person name="Matsumoto R."/>
            <person name="Kobayashi T."/>
        </authorList>
    </citation>
    <scope>NUCLEOTIDE SEQUENCE</scope>
    <source>
        <strain evidence="1">AN17-2</strain>
    </source>
</reference>
<keyword evidence="2" id="KW-1185">Reference proteome</keyword>
<proteinExistence type="predicted"/>
<dbReference type="Proteomes" id="UP001374599">
    <property type="component" value="Unassembled WGS sequence"/>
</dbReference>
<evidence type="ECO:0000313" key="1">
    <source>
        <dbReference type="EMBL" id="GMQ61828.1"/>
    </source>
</evidence>